<accession>A0A2D4JEU6</accession>
<dbReference type="EMBL" id="IACK01173687">
    <property type="protein sequence ID" value="LAA95006.1"/>
    <property type="molecule type" value="Transcribed_RNA"/>
</dbReference>
<dbReference type="AlphaFoldDB" id="A0A2D4JEU6"/>
<proteinExistence type="predicted"/>
<reference evidence="1" key="1">
    <citation type="submission" date="2017-07" db="EMBL/GenBank/DDBJ databases">
        <authorList>
            <person name="Mikheyev A."/>
            <person name="Grau M."/>
        </authorList>
    </citation>
    <scope>NUCLEOTIDE SEQUENCE</scope>
    <source>
        <tissue evidence="1">Venom_gland</tissue>
    </source>
</reference>
<evidence type="ECO:0000313" key="1">
    <source>
        <dbReference type="EMBL" id="LAA95006.1"/>
    </source>
</evidence>
<protein>
    <submittedName>
        <fullName evidence="1">Uncharacterized protein</fullName>
    </submittedName>
</protein>
<name>A0A2D4JEU6_MICLE</name>
<organism evidence="1">
    <name type="scientific">Micrurus lemniscatus lemniscatus</name>
    <dbReference type="NCBI Taxonomy" id="129467"/>
    <lineage>
        <taxon>Eukaryota</taxon>
        <taxon>Metazoa</taxon>
        <taxon>Chordata</taxon>
        <taxon>Craniata</taxon>
        <taxon>Vertebrata</taxon>
        <taxon>Euteleostomi</taxon>
        <taxon>Lepidosauria</taxon>
        <taxon>Squamata</taxon>
        <taxon>Bifurcata</taxon>
        <taxon>Unidentata</taxon>
        <taxon>Episquamata</taxon>
        <taxon>Toxicofera</taxon>
        <taxon>Serpentes</taxon>
        <taxon>Colubroidea</taxon>
        <taxon>Elapidae</taxon>
        <taxon>Elapinae</taxon>
        <taxon>Micrurus</taxon>
    </lineage>
</organism>
<reference evidence="1" key="2">
    <citation type="submission" date="2017-11" db="EMBL/GenBank/DDBJ databases">
        <title>Coralsnake Venomics: Analyses of Venom Gland Transcriptomes and Proteomes of Six Brazilian Taxa.</title>
        <authorList>
            <person name="Aird S.D."/>
            <person name="Jorge da Silva N."/>
            <person name="Qiu L."/>
            <person name="Villar-Briones A."/>
            <person name="Aparecida-Saddi V."/>
            <person name="Campos-Telles M.P."/>
            <person name="Grau M."/>
            <person name="Mikheyev A.S."/>
        </authorList>
    </citation>
    <scope>NUCLEOTIDE SEQUENCE</scope>
    <source>
        <tissue evidence="1">Venom_gland</tissue>
    </source>
</reference>
<sequence>MLGPLKYFEGTFQDHFSPVMPHQAFVNSVFLLWAIFPTLNLDSCVQFWKPYLLDGILTLISAQHWVGNKKIKFILHRGGKKALEATSYLAFFCGISHPDYQNG</sequence>